<accession>A0A7Z0DHI5</accession>
<dbReference type="Pfam" id="PF11887">
    <property type="entry name" value="Mce4_CUP1"/>
    <property type="match status" value="1"/>
</dbReference>
<feature type="domain" description="Mammalian cell entry C-terminal" evidence="3">
    <location>
        <begin position="113"/>
        <end position="291"/>
    </location>
</feature>
<dbReference type="NCBIfam" id="TIGR00996">
    <property type="entry name" value="Mtu_fam_mce"/>
    <property type="match status" value="1"/>
</dbReference>
<evidence type="ECO:0000313" key="5">
    <source>
        <dbReference type="Proteomes" id="UP000564496"/>
    </source>
</evidence>
<keyword evidence="5" id="KW-1185">Reference proteome</keyword>
<organism evidence="4 5">
    <name type="scientific">Nocardioides panzhihuensis</name>
    <dbReference type="NCBI Taxonomy" id="860243"/>
    <lineage>
        <taxon>Bacteria</taxon>
        <taxon>Bacillati</taxon>
        <taxon>Actinomycetota</taxon>
        <taxon>Actinomycetes</taxon>
        <taxon>Propionibacteriales</taxon>
        <taxon>Nocardioidaceae</taxon>
        <taxon>Nocardioides</taxon>
    </lineage>
</organism>
<evidence type="ECO:0000259" key="2">
    <source>
        <dbReference type="Pfam" id="PF02470"/>
    </source>
</evidence>
<dbReference type="PANTHER" id="PTHR33371">
    <property type="entry name" value="INTERMEMBRANE PHOSPHOLIPID TRANSPORT SYSTEM BINDING PROTEIN MLAD-RELATED"/>
    <property type="match status" value="1"/>
</dbReference>
<dbReference type="EMBL" id="JACBZR010000001">
    <property type="protein sequence ID" value="NYI75504.1"/>
    <property type="molecule type" value="Genomic_DNA"/>
</dbReference>
<dbReference type="InterPro" id="IPR003399">
    <property type="entry name" value="Mce/MlaD"/>
</dbReference>
<feature type="compositionally biased region" description="Low complexity" evidence="1">
    <location>
        <begin position="367"/>
        <end position="384"/>
    </location>
</feature>
<dbReference type="Pfam" id="PF02470">
    <property type="entry name" value="MlaD"/>
    <property type="match status" value="1"/>
</dbReference>
<dbReference type="InterPro" id="IPR052336">
    <property type="entry name" value="MlaD_Phospholipid_Transporter"/>
</dbReference>
<name>A0A7Z0DHI5_9ACTN</name>
<reference evidence="4 5" key="1">
    <citation type="submission" date="2020-07" db="EMBL/GenBank/DDBJ databases">
        <title>Sequencing the genomes of 1000 actinobacteria strains.</title>
        <authorList>
            <person name="Klenk H.-P."/>
        </authorList>
    </citation>
    <scope>NUCLEOTIDE SEQUENCE [LARGE SCALE GENOMIC DNA]</scope>
    <source>
        <strain evidence="4 5">DSM 26487</strain>
    </source>
</reference>
<evidence type="ECO:0000259" key="3">
    <source>
        <dbReference type="Pfam" id="PF11887"/>
    </source>
</evidence>
<dbReference type="Proteomes" id="UP000564496">
    <property type="component" value="Unassembled WGS sequence"/>
</dbReference>
<proteinExistence type="predicted"/>
<feature type="region of interest" description="Disordered" evidence="1">
    <location>
        <begin position="362"/>
        <end position="384"/>
    </location>
</feature>
<gene>
    <name evidence="4" type="ORF">BJ988_000152</name>
</gene>
<dbReference type="AlphaFoldDB" id="A0A7Z0DHI5"/>
<dbReference type="InterPro" id="IPR005693">
    <property type="entry name" value="Mce"/>
</dbReference>
<evidence type="ECO:0000313" key="4">
    <source>
        <dbReference type="EMBL" id="NYI75504.1"/>
    </source>
</evidence>
<dbReference type="RefSeq" id="WP_179656222.1">
    <property type="nucleotide sequence ID" value="NZ_JACBZR010000001.1"/>
</dbReference>
<evidence type="ECO:0000256" key="1">
    <source>
        <dbReference type="SAM" id="MobiDB-lite"/>
    </source>
</evidence>
<dbReference type="PANTHER" id="PTHR33371:SF4">
    <property type="entry name" value="INTERMEMBRANE PHOSPHOLIPID TRANSPORT SYSTEM BINDING PROTEIN MLAD"/>
    <property type="match status" value="1"/>
</dbReference>
<dbReference type="InterPro" id="IPR024516">
    <property type="entry name" value="Mce_C"/>
</dbReference>
<feature type="domain" description="Mce/MlaD" evidence="2">
    <location>
        <begin position="33"/>
        <end position="107"/>
    </location>
</feature>
<dbReference type="GO" id="GO:0005576">
    <property type="term" value="C:extracellular region"/>
    <property type="evidence" value="ECO:0007669"/>
    <property type="project" value="TreeGrafter"/>
</dbReference>
<comment type="caution">
    <text evidence="4">The sequence shown here is derived from an EMBL/GenBank/DDBJ whole genome shotgun (WGS) entry which is preliminary data.</text>
</comment>
<sequence>MTRLSRNAVYVVLAALALGAAVFAGISVASPDTQRFTLHFAEVKGLYVGDSVDVLGVSVGRVTEIDAGPERVRVEVEVSGDRPIPADAKAVLVAPSLVSVRHVALAPVYGGGPKLADGATIPLSRTAVPVEWDEIKEQLVRLSDALGPEGANKDGSLSRFLDSSAGSLKGQGAEIGQTLEQLSEALSTLADSKGDIFATVRNLNTFVAALESSDDQVRAFNDQLAGAADLLADNRSELATALASIEAVFKDLTRFVEAHRTDLTSTVTGLRKTTKLLADNRQNLADILQVAPTTVSNFYNIYDPVVPAVTGSLVAQNMDSPAMFLCSAVYSLGHSPETCANLLAPVAKYLRVEQPPVGLSVLENNRPGGQVPGPQAPGKQGDTP</sequence>
<protein>
    <submittedName>
        <fullName evidence="4">Phospholipid/cholesterol/gamma-HCH transport system substrate-binding protein</fullName>
    </submittedName>
</protein>